<dbReference type="InterPro" id="IPR036388">
    <property type="entry name" value="WH-like_DNA-bd_sf"/>
</dbReference>
<comment type="caution">
    <text evidence="5">The sequence shown here is derived from an EMBL/GenBank/DDBJ whole genome shotgun (WGS) entry which is preliminary data.</text>
</comment>
<protein>
    <submittedName>
        <fullName evidence="5">Helix-turn-helix transcriptional regulator</fullName>
    </submittedName>
</protein>
<dbReference type="GO" id="GO:0003677">
    <property type="term" value="F:DNA binding"/>
    <property type="evidence" value="ECO:0007669"/>
    <property type="project" value="UniProtKB-KW"/>
</dbReference>
<dbReference type="SUPFAM" id="SSF46894">
    <property type="entry name" value="C-terminal effector domain of the bipartite response regulators"/>
    <property type="match status" value="1"/>
</dbReference>
<dbReference type="PRINTS" id="PR00038">
    <property type="entry name" value="HTHLUXR"/>
</dbReference>
<evidence type="ECO:0000256" key="1">
    <source>
        <dbReference type="ARBA" id="ARBA00023015"/>
    </source>
</evidence>
<feature type="domain" description="HTH luxR-type" evidence="4">
    <location>
        <begin position="209"/>
        <end position="266"/>
    </location>
</feature>
<evidence type="ECO:0000256" key="2">
    <source>
        <dbReference type="ARBA" id="ARBA00023125"/>
    </source>
</evidence>
<accession>A0A7Y5ZCD7</accession>
<dbReference type="AlphaFoldDB" id="A0A7Y5ZCD7"/>
<keyword evidence="2" id="KW-0238">DNA-binding</keyword>
<evidence type="ECO:0000259" key="4">
    <source>
        <dbReference type="SMART" id="SM00421"/>
    </source>
</evidence>
<dbReference type="EMBL" id="JABFMR010000032">
    <property type="protein sequence ID" value="NUT89543.1"/>
    <property type="molecule type" value="Genomic_DNA"/>
</dbReference>
<keyword evidence="3" id="KW-0804">Transcription</keyword>
<dbReference type="PANTHER" id="PTHR44688:SF16">
    <property type="entry name" value="DNA-BINDING TRANSCRIPTIONAL ACTIVATOR DEVR_DOSR"/>
    <property type="match status" value="1"/>
</dbReference>
<dbReference type="PANTHER" id="PTHR44688">
    <property type="entry name" value="DNA-BINDING TRANSCRIPTIONAL ACTIVATOR DEVR_DOSR"/>
    <property type="match status" value="1"/>
</dbReference>
<evidence type="ECO:0000313" key="5">
    <source>
        <dbReference type="EMBL" id="NUT89543.1"/>
    </source>
</evidence>
<proteinExistence type="predicted"/>
<evidence type="ECO:0000256" key="3">
    <source>
        <dbReference type="ARBA" id="ARBA00023163"/>
    </source>
</evidence>
<dbReference type="InterPro" id="IPR000792">
    <property type="entry name" value="Tscrpt_reg_LuxR_C"/>
</dbReference>
<evidence type="ECO:0000313" key="6">
    <source>
        <dbReference type="Proteomes" id="UP000536720"/>
    </source>
</evidence>
<sequence length="288" mass="31587">MNLQRLFPHVGKVIASTGSRNFPRLLHDLILTEIPVDATHITEQRIGSSHISEPSTSSIGGVGMDSACIDAVIDAHTAKPFFLADDIFFEDSTPHKVPNFSRCLLNREQSDSLPRHNTTTQLHLTTRKNGIRYVLSVYRSPFSSGFTAQEHALLKDFSSLLLPMVEEHVAALVPAEVNRQDACLPLEGPENGGMEALRQRFADRLALSGLSLSSRETEVCVGLLAGRTAPELAEQLNLKVNTVESYLKRAAIKMGIGGRRSLIRWMHSMDATPSGIEWNGAPAIRQAV</sequence>
<keyword evidence="1" id="KW-0805">Transcription regulation</keyword>
<dbReference type="Gene3D" id="1.10.10.10">
    <property type="entry name" value="Winged helix-like DNA-binding domain superfamily/Winged helix DNA-binding domain"/>
    <property type="match status" value="1"/>
</dbReference>
<dbReference type="GO" id="GO:0006355">
    <property type="term" value="P:regulation of DNA-templated transcription"/>
    <property type="evidence" value="ECO:0007669"/>
    <property type="project" value="InterPro"/>
</dbReference>
<dbReference type="Proteomes" id="UP000536720">
    <property type="component" value="Unassembled WGS sequence"/>
</dbReference>
<name>A0A7Y5ZCD7_9PSED</name>
<gene>
    <name evidence="5" type="ORF">HNO91_24240</name>
</gene>
<organism evidence="5 6">
    <name type="scientific">Pseudomonas corrugata</name>
    <dbReference type="NCBI Taxonomy" id="47879"/>
    <lineage>
        <taxon>Bacteria</taxon>
        <taxon>Pseudomonadati</taxon>
        <taxon>Pseudomonadota</taxon>
        <taxon>Gammaproteobacteria</taxon>
        <taxon>Pseudomonadales</taxon>
        <taxon>Pseudomonadaceae</taxon>
        <taxon>Pseudomonas</taxon>
    </lineage>
</organism>
<dbReference type="Pfam" id="PF00196">
    <property type="entry name" value="GerE"/>
    <property type="match status" value="1"/>
</dbReference>
<reference evidence="5 6" key="1">
    <citation type="journal article" date="2020" name="Front. Plant Sci.">
        <title>Isolation of Rhizosphere Bacteria That Improve Quality and Water Stress Tolerance in Greenhouse Ornamentals.</title>
        <authorList>
            <person name="Nordstedt N.P."/>
            <person name="Jones M.L."/>
        </authorList>
    </citation>
    <scope>NUCLEOTIDE SEQUENCE [LARGE SCALE GENOMIC DNA]</scope>
    <source>
        <strain evidence="5 6">C7D2</strain>
    </source>
</reference>
<dbReference type="RefSeq" id="WP_139643615.1">
    <property type="nucleotide sequence ID" value="NZ_JABFMO010000027.1"/>
</dbReference>
<dbReference type="InterPro" id="IPR016032">
    <property type="entry name" value="Sig_transdc_resp-reg_C-effctor"/>
</dbReference>
<dbReference type="SMART" id="SM00421">
    <property type="entry name" value="HTH_LUXR"/>
    <property type="match status" value="1"/>
</dbReference>